<sequence length="65" mass="7615">MVYRLVNDPTFWGELADRTCQKNRNIFKKMPHGKYLAVAIANEFGRLENELQSIMNRSNIQADEK</sequence>
<protein>
    <submittedName>
        <fullName evidence="1">Uncharacterized protein</fullName>
    </submittedName>
</protein>
<organism evidence="1 2">
    <name type="scientific">Lactiplantibacillus plantarum WJL</name>
    <dbReference type="NCBI Taxonomy" id="1350466"/>
    <lineage>
        <taxon>Bacteria</taxon>
        <taxon>Bacillati</taxon>
        <taxon>Bacillota</taxon>
        <taxon>Bacilli</taxon>
        <taxon>Lactobacillales</taxon>
        <taxon>Lactobacillaceae</taxon>
        <taxon>Lactiplantibacillus</taxon>
    </lineage>
</organism>
<dbReference type="AlphaFoldDB" id="A0A837PBP4"/>
<dbReference type="RefSeq" id="WP_022638709.1">
    <property type="nucleotide sequence ID" value="NZ_AUTE01000052.1"/>
</dbReference>
<comment type="caution">
    <text evidence="1">The sequence shown here is derived from an EMBL/GenBank/DDBJ whole genome shotgun (WGS) entry which is preliminary data.</text>
</comment>
<evidence type="ECO:0000313" key="2">
    <source>
        <dbReference type="Proteomes" id="UP000050511"/>
    </source>
</evidence>
<gene>
    <name evidence="1" type="ORF">WJL_0045</name>
</gene>
<dbReference type="Proteomes" id="UP000050511">
    <property type="component" value="Unassembled WGS sequence"/>
</dbReference>
<proteinExistence type="predicted"/>
<dbReference type="EMBL" id="LKLZ01000001">
    <property type="protein sequence ID" value="KPN44607.1"/>
    <property type="molecule type" value="Genomic_DNA"/>
</dbReference>
<name>A0A837PBP4_LACPN</name>
<accession>A0A837PBP4</accession>
<reference evidence="1 2" key="1">
    <citation type="submission" date="2015-10" db="EMBL/GenBank/DDBJ databases">
        <title>Resequencing of Lactobacillus plantarum WJL strain genome.</title>
        <authorList>
            <person name="Martino M.E."/>
        </authorList>
    </citation>
    <scope>NUCLEOTIDE SEQUENCE [LARGE SCALE GENOMIC DNA]</scope>
    <source>
        <strain evidence="1 2">WJL</strain>
    </source>
</reference>
<evidence type="ECO:0000313" key="1">
    <source>
        <dbReference type="EMBL" id="KPN44607.1"/>
    </source>
</evidence>